<accession>A0A1F5V2B4</accession>
<evidence type="ECO:0000313" key="2">
    <source>
        <dbReference type="EMBL" id="OGF57550.1"/>
    </source>
</evidence>
<name>A0A1F5V2B4_FRAXR</name>
<evidence type="ECO:0000313" key="3">
    <source>
        <dbReference type="Proteomes" id="UP000179157"/>
    </source>
</evidence>
<dbReference type="InterPro" id="IPR036165">
    <property type="entry name" value="YefM-like_sf"/>
</dbReference>
<reference evidence="2 3" key="1">
    <citation type="journal article" date="2016" name="Nat. Commun.">
        <title>Thousands of microbial genomes shed light on interconnected biogeochemical processes in an aquifer system.</title>
        <authorList>
            <person name="Anantharaman K."/>
            <person name="Brown C.T."/>
            <person name="Hug L.A."/>
            <person name="Sharon I."/>
            <person name="Castelle C.J."/>
            <person name="Probst A.J."/>
            <person name="Thomas B.C."/>
            <person name="Singh A."/>
            <person name="Wilkins M.J."/>
            <person name="Karaoz U."/>
            <person name="Brodie E.L."/>
            <person name="Williams K.H."/>
            <person name="Hubbard S.S."/>
            <person name="Banfield J.F."/>
        </authorList>
    </citation>
    <scope>NUCLEOTIDE SEQUENCE [LARGE SCALE GENOMIC DNA]</scope>
    <source>
        <strain evidence="3">RBG_16_55_9</strain>
    </source>
</reference>
<dbReference type="AlphaFoldDB" id="A0A1F5V2B4"/>
<dbReference type="EMBL" id="MFGX01000010">
    <property type="protein sequence ID" value="OGF57550.1"/>
    <property type="molecule type" value="Genomic_DNA"/>
</dbReference>
<protein>
    <recommendedName>
        <fullName evidence="4">Antitoxin</fullName>
    </recommendedName>
</protein>
<evidence type="ECO:0000256" key="1">
    <source>
        <dbReference type="ARBA" id="ARBA00009981"/>
    </source>
</evidence>
<dbReference type="SUPFAM" id="SSF143120">
    <property type="entry name" value="YefM-like"/>
    <property type="match status" value="1"/>
</dbReference>
<comment type="similarity">
    <text evidence="1">Belongs to the phD/YefM antitoxin family.</text>
</comment>
<sequence length="68" mass="7426">MIITRNGKPVAVLIAPADENDLESLVLARSPRFLELLGRSRKSVREGKGLSEAEFWKAVKARSSGSES</sequence>
<proteinExistence type="inferred from homology"/>
<gene>
    <name evidence="2" type="ORF">A2Z21_05825</name>
</gene>
<dbReference type="Proteomes" id="UP000179157">
    <property type="component" value="Unassembled WGS sequence"/>
</dbReference>
<evidence type="ECO:0008006" key="4">
    <source>
        <dbReference type="Google" id="ProtNLM"/>
    </source>
</evidence>
<organism evidence="2 3">
    <name type="scientific">Fraserbacteria sp. (strain RBG_16_55_9)</name>
    <dbReference type="NCBI Taxonomy" id="1817864"/>
    <lineage>
        <taxon>Bacteria</taxon>
        <taxon>Candidatus Fraseribacteriota</taxon>
    </lineage>
</organism>
<comment type="caution">
    <text evidence="2">The sequence shown here is derived from an EMBL/GenBank/DDBJ whole genome shotgun (WGS) entry which is preliminary data.</text>
</comment>